<dbReference type="Pfam" id="PF01878">
    <property type="entry name" value="EVE"/>
    <property type="match status" value="1"/>
</dbReference>
<dbReference type="PANTHER" id="PTHR14087:SF7">
    <property type="entry name" value="THYMOCYTE NUCLEAR PROTEIN 1"/>
    <property type="match status" value="1"/>
</dbReference>
<dbReference type="InterPro" id="IPR047197">
    <property type="entry name" value="THYN1-like_EVE"/>
</dbReference>
<dbReference type="InterPro" id="IPR015947">
    <property type="entry name" value="PUA-like_sf"/>
</dbReference>
<proteinExistence type="predicted"/>
<dbReference type="PANTHER" id="PTHR14087">
    <property type="entry name" value="THYMOCYTE NUCLEAR PROTEIN 1"/>
    <property type="match status" value="1"/>
</dbReference>
<protein>
    <submittedName>
        <fullName evidence="2">EVE domain protein</fullName>
    </submittedName>
</protein>
<evidence type="ECO:0000313" key="3">
    <source>
        <dbReference type="Proteomes" id="UP000265341"/>
    </source>
</evidence>
<name>A0A399EUA2_9DEIN</name>
<dbReference type="SUPFAM" id="SSF88697">
    <property type="entry name" value="PUA domain-like"/>
    <property type="match status" value="1"/>
</dbReference>
<keyword evidence="3" id="KW-1185">Reference proteome</keyword>
<sequence>MGKAGQCLKLRPVMAFWLLKSEPHAFSIDDLERKQSTLWDGVRNYQARNFLRAMQPGDLAFFYHSSTEPPGVVGLCKVVRTDVVDPTQFDPASPYYDPAARPENPRWWTVEVEFVRRFARMVSLEALRQTFTPDELWVVRRGNRLSVMPVSEEAARRLLELAGEAVGSP</sequence>
<accession>A0A399EUA2</accession>
<dbReference type="InterPro" id="IPR052181">
    <property type="entry name" value="5hmC_binding"/>
</dbReference>
<evidence type="ECO:0000313" key="2">
    <source>
        <dbReference type="EMBL" id="RIH86679.1"/>
    </source>
</evidence>
<organism evidence="2 3">
    <name type="scientific">Calidithermus roseus</name>
    <dbReference type="NCBI Taxonomy" id="1644118"/>
    <lineage>
        <taxon>Bacteria</taxon>
        <taxon>Thermotogati</taxon>
        <taxon>Deinococcota</taxon>
        <taxon>Deinococci</taxon>
        <taxon>Thermales</taxon>
        <taxon>Thermaceae</taxon>
        <taxon>Calidithermus</taxon>
    </lineage>
</organism>
<dbReference type="EMBL" id="QWLA01000027">
    <property type="protein sequence ID" value="RIH86679.1"/>
    <property type="molecule type" value="Genomic_DNA"/>
</dbReference>
<evidence type="ECO:0000259" key="1">
    <source>
        <dbReference type="Pfam" id="PF01878"/>
    </source>
</evidence>
<gene>
    <name evidence="2" type="ORF">Mrose_01670</name>
</gene>
<dbReference type="InterPro" id="IPR002740">
    <property type="entry name" value="EVE_domain"/>
</dbReference>
<dbReference type="Proteomes" id="UP000265341">
    <property type="component" value="Unassembled WGS sequence"/>
</dbReference>
<feature type="domain" description="EVE" evidence="1">
    <location>
        <begin position="15"/>
        <end position="160"/>
    </location>
</feature>
<dbReference type="AlphaFoldDB" id="A0A399EUA2"/>
<reference evidence="2 3" key="1">
    <citation type="submission" date="2018-08" db="EMBL/GenBank/DDBJ databases">
        <title>Meiothermus roseus NBRC 110900 genome sequencing project.</title>
        <authorList>
            <person name="Da Costa M.S."/>
            <person name="Albuquerque L."/>
            <person name="Raposo P."/>
            <person name="Froufe H.J.C."/>
            <person name="Barroso C.S."/>
            <person name="Egas C."/>
        </authorList>
    </citation>
    <scope>NUCLEOTIDE SEQUENCE [LARGE SCALE GENOMIC DNA]</scope>
    <source>
        <strain evidence="2 3">NBRC 110900</strain>
    </source>
</reference>
<comment type="caution">
    <text evidence="2">The sequence shown here is derived from an EMBL/GenBank/DDBJ whole genome shotgun (WGS) entry which is preliminary data.</text>
</comment>
<dbReference type="Gene3D" id="3.10.590.10">
    <property type="entry name" value="ph1033 like domains"/>
    <property type="match status" value="1"/>
</dbReference>
<dbReference type="CDD" id="cd21133">
    <property type="entry name" value="EVE"/>
    <property type="match status" value="1"/>
</dbReference>